<evidence type="ECO:0000313" key="2">
    <source>
        <dbReference type="EMBL" id="RHM68964.1"/>
    </source>
</evidence>
<reference evidence="2 3" key="1">
    <citation type="submission" date="2018-08" db="EMBL/GenBank/DDBJ databases">
        <title>A genome reference for cultivated species of the human gut microbiota.</title>
        <authorList>
            <person name="Zou Y."/>
            <person name="Xue W."/>
            <person name="Luo G."/>
        </authorList>
    </citation>
    <scope>NUCLEOTIDE SEQUENCE [LARGE SCALE GENOMIC DNA]</scope>
    <source>
        <strain evidence="2 3">AF33-12</strain>
    </source>
</reference>
<protein>
    <submittedName>
        <fullName evidence="2">Uncharacterized protein</fullName>
    </submittedName>
</protein>
<keyword evidence="1" id="KW-1133">Transmembrane helix</keyword>
<sequence length="88" mass="10198">MVIGMIKDSQGMDEMKNPCLVLYVNLTEAISTDGLLLTDICKISFNGLLRKSTVFLKKLVFFFEAANFLILVFYMFTEHRKFLCKIYN</sequence>
<dbReference type="AlphaFoldDB" id="A0A415S1K9"/>
<organism evidence="2 3">
    <name type="scientific">Mediterraneibacter gnavus</name>
    <name type="common">Ruminococcus gnavus</name>
    <dbReference type="NCBI Taxonomy" id="33038"/>
    <lineage>
        <taxon>Bacteria</taxon>
        <taxon>Bacillati</taxon>
        <taxon>Bacillota</taxon>
        <taxon>Clostridia</taxon>
        <taxon>Lachnospirales</taxon>
        <taxon>Lachnospiraceae</taxon>
        <taxon>Mediterraneibacter</taxon>
    </lineage>
</organism>
<dbReference type="EMBL" id="QRQE01000077">
    <property type="protein sequence ID" value="RHM68964.1"/>
    <property type="molecule type" value="Genomic_DNA"/>
</dbReference>
<evidence type="ECO:0000256" key="1">
    <source>
        <dbReference type="SAM" id="Phobius"/>
    </source>
</evidence>
<keyword evidence="1" id="KW-0812">Transmembrane</keyword>
<keyword evidence="1" id="KW-0472">Membrane</keyword>
<name>A0A415S1K9_MEDGN</name>
<feature type="transmembrane region" description="Helical" evidence="1">
    <location>
        <begin position="59"/>
        <end position="76"/>
    </location>
</feature>
<comment type="caution">
    <text evidence="2">The sequence shown here is derived from an EMBL/GenBank/DDBJ whole genome shotgun (WGS) entry which is preliminary data.</text>
</comment>
<gene>
    <name evidence="2" type="ORF">DWZ50_18610</name>
</gene>
<proteinExistence type="predicted"/>
<dbReference type="Proteomes" id="UP000285610">
    <property type="component" value="Unassembled WGS sequence"/>
</dbReference>
<accession>A0A415S1K9</accession>
<evidence type="ECO:0000313" key="3">
    <source>
        <dbReference type="Proteomes" id="UP000285610"/>
    </source>
</evidence>